<feature type="domain" description="VOC" evidence="1">
    <location>
        <begin position="136"/>
        <end position="250"/>
    </location>
</feature>
<dbReference type="AlphaFoldDB" id="A0A3E0VRA9"/>
<accession>A0A3E0VRA9</accession>
<evidence type="ECO:0000313" key="3">
    <source>
        <dbReference type="Proteomes" id="UP000256541"/>
    </source>
</evidence>
<dbReference type="InterPro" id="IPR004360">
    <property type="entry name" value="Glyas_Fos-R_dOase_dom"/>
</dbReference>
<organism evidence="2 3">
    <name type="scientific">Subtercola boreus</name>
    <dbReference type="NCBI Taxonomy" id="120213"/>
    <lineage>
        <taxon>Bacteria</taxon>
        <taxon>Bacillati</taxon>
        <taxon>Actinomycetota</taxon>
        <taxon>Actinomycetes</taxon>
        <taxon>Micrococcales</taxon>
        <taxon>Microbacteriaceae</taxon>
        <taxon>Subtercola</taxon>
    </lineage>
</organism>
<dbReference type="EMBL" id="NBXB01000045">
    <property type="protein sequence ID" value="RFA12100.1"/>
    <property type="molecule type" value="Genomic_DNA"/>
</dbReference>
<evidence type="ECO:0000313" key="2">
    <source>
        <dbReference type="EMBL" id="RFA12100.1"/>
    </source>
</evidence>
<name>A0A3E0VRA9_9MICO</name>
<gene>
    <name evidence="2" type="ORF">B7R22_16835</name>
</gene>
<comment type="caution">
    <text evidence="2">The sequence shown here is derived from an EMBL/GenBank/DDBJ whole genome shotgun (WGS) entry which is preliminary data.</text>
</comment>
<sequence length="293" mass="32285">MTGTGSISEIGYVSLQARDLGAVARNATELLGLTEVEIGGGKATFAAQPGRREIVYTQSNEDALDHVGLVASNRDELAAIRDKVQRAGYAIISEHPLESHIEEGFAFVGPEGFSWQVYTEPASYSMVKNGGYGPDRFGHVNIQAIDTLAQRDFLADVFGFRVSDRIGHDAAFFMRCNNDHHGVAVFKSTRPALHHHAWQTQSIVDLGRLGDRLARRGARLAWGPVRHGAGDNIAAYYVEPTGAVIELYTDLEMIFDPERQIRQWSEDDSYWINQWDGQVPAGILDHGVPPIGR</sequence>
<dbReference type="PROSITE" id="PS51819">
    <property type="entry name" value="VOC"/>
    <property type="match status" value="2"/>
</dbReference>
<dbReference type="Pfam" id="PF00903">
    <property type="entry name" value="Glyoxalase"/>
    <property type="match status" value="1"/>
</dbReference>
<dbReference type="InterPro" id="IPR029068">
    <property type="entry name" value="Glyas_Bleomycin-R_OHBP_Dase"/>
</dbReference>
<dbReference type="OrthoDB" id="3827654at2"/>
<dbReference type="CDD" id="cd08343">
    <property type="entry name" value="ED_TypeI_classII_C"/>
    <property type="match status" value="1"/>
</dbReference>
<dbReference type="InterPro" id="IPR037523">
    <property type="entry name" value="VOC_core"/>
</dbReference>
<reference evidence="2 3" key="1">
    <citation type="submission" date="2017-04" db="EMBL/GenBank/DDBJ databases">
        <title>Comparative genome analysis of Subtercola boreus.</title>
        <authorList>
            <person name="Cho Y.-J."/>
            <person name="Cho A."/>
            <person name="Kim O.-S."/>
            <person name="Lee J.-I."/>
        </authorList>
    </citation>
    <scope>NUCLEOTIDE SEQUENCE [LARGE SCALE GENOMIC DNA]</scope>
    <source>
        <strain evidence="2 3">P27479</strain>
    </source>
</reference>
<dbReference type="Proteomes" id="UP000256541">
    <property type="component" value="Unassembled WGS sequence"/>
</dbReference>
<dbReference type="Gene3D" id="3.10.180.10">
    <property type="entry name" value="2,3-Dihydroxybiphenyl 1,2-Dioxygenase, domain 1"/>
    <property type="match status" value="2"/>
</dbReference>
<protein>
    <recommendedName>
        <fullName evidence="1">VOC domain-containing protein</fullName>
    </recommendedName>
</protein>
<dbReference type="SUPFAM" id="SSF54593">
    <property type="entry name" value="Glyoxalase/Bleomycin resistance protein/Dihydroxybiphenyl dioxygenase"/>
    <property type="match status" value="1"/>
</dbReference>
<dbReference type="RefSeq" id="WP_116412877.1">
    <property type="nucleotide sequence ID" value="NZ_NBXB01000045.1"/>
</dbReference>
<feature type="domain" description="VOC" evidence="1">
    <location>
        <begin position="9"/>
        <end position="120"/>
    </location>
</feature>
<proteinExistence type="predicted"/>
<evidence type="ECO:0000259" key="1">
    <source>
        <dbReference type="PROSITE" id="PS51819"/>
    </source>
</evidence>